<dbReference type="OrthoDB" id="2322499at2759"/>
<protein>
    <recommendedName>
        <fullName evidence="2">F-box domain-containing protein</fullName>
    </recommendedName>
</protein>
<keyword evidence="4" id="KW-1185">Reference proteome</keyword>
<gene>
    <name evidence="3" type="ORF">D9615_000956</name>
</gene>
<reference evidence="3 4" key="1">
    <citation type="journal article" date="2020" name="ISME J.">
        <title>Uncovering the hidden diversity of litter-decomposition mechanisms in mushroom-forming fungi.</title>
        <authorList>
            <person name="Floudas D."/>
            <person name="Bentzer J."/>
            <person name="Ahren D."/>
            <person name="Johansson T."/>
            <person name="Persson P."/>
            <person name="Tunlid A."/>
        </authorList>
    </citation>
    <scope>NUCLEOTIDE SEQUENCE [LARGE SCALE GENOMIC DNA]</scope>
    <source>
        <strain evidence="3 4">CBS 661.87</strain>
    </source>
</reference>
<feature type="region of interest" description="Disordered" evidence="1">
    <location>
        <begin position="1"/>
        <end position="26"/>
    </location>
</feature>
<proteinExistence type="predicted"/>
<organism evidence="3 4">
    <name type="scientific">Tricholomella constricta</name>
    <dbReference type="NCBI Taxonomy" id="117010"/>
    <lineage>
        <taxon>Eukaryota</taxon>
        <taxon>Fungi</taxon>
        <taxon>Dikarya</taxon>
        <taxon>Basidiomycota</taxon>
        <taxon>Agaricomycotina</taxon>
        <taxon>Agaricomycetes</taxon>
        <taxon>Agaricomycetidae</taxon>
        <taxon>Agaricales</taxon>
        <taxon>Tricholomatineae</taxon>
        <taxon>Lyophyllaceae</taxon>
        <taxon>Tricholomella</taxon>
    </lineage>
</organism>
<evidence type="ECO:0000313" key="3">
    <source>
        <dbReference type="EMBL" id="KAF5385111.1"/>
    </source>
</evidence>
<name>A0A8H5HKA9_9AGAR</name>
<dbReference type="Proteomes" id="UP000565441">
    <property type="component" value="Unassembled WGS sequence"/>
</dbReference>
<evidence type="ECO:0000256" key="1">
    <source>
        <dbReference type="SAM" id="MobiDB-lite"/>
    </source>
</evidence>
<dbReference type="PROSITE" id="PS50181">
    <property type="entry name" value="FBOX"/>
    <property type="match status" value="1"/>
</dbReference>
<feature type="compositionally biased region" description="Basic and acidic residues" evidence="1">
    <location>
        <begin position="10"/>
        <end position="22"/>
    </location>
</feature>
<dbReference type="InterPro" id="IPR036047">
    <property type="entry name" value="F-box-like_dom_sf"/>
</dbReference>
<dbReference type="AlphaFoldDB" id="A0A8H5HKA9"/>
<dbReference type="InterPro" id="IPR001810">
    <property type="entry name" value="F-box_dom"/>
</dbReference>
<comment type="caution">
    <text evidence="3">The sequence shown here is derived from an EMBL/GenBank/DDBJ whole genome shotgun (WGS) entry which is preliminary data.</text>
</comment>
<feature type="domain" description="F-box" evidence="2">
    <location>
        <begin position="69"/>
        <end position="118"/>
    </location>
</feature>
<dbReference type="EMBL" id="JAACJP010000004">
    <property type="protein sequence ID" value="KAF5385111.1"/>
    <property type="molecule type" value="Genomic_DNA"/>
</dbReference>
<dbReference type="SUPFAM" id="SSF81383">
    <property type="entry name" value="F-box domain"/>
    <property type="match status" value="1"/>
</dbReference>
<accession>A0A8H5HKA9</accession>
<evidence type="ECO:0000259" key="2">
    <source>
        <dbReference type="PROSITE" id="PS50181"/>
    </source>
</evidence>
<sequence>MVLTVNNKSETPRNGENIRDNQGEPPQKRIKITASNGWRVLHEMKYGQLDKLNRTGFSSSRRAKFRGKIGFVFYLPLDVLFELLGHLHPLDLLHLTRITKEFRRLLLHKSTVTIWKAAFANMPKLPECPAEMSLPAWANLVFDQYCHNCGFFNAKNVVDFILRTRLCRPCTKICLVSSKFFDGKAQKDKLILRCVPFSKWNNGSAKFCLIDNRDDFLKKLVNPNCTRQEFVDTARSKMKARIEHGERCHAWLKEETEEQEKELNIIRLARKNAIVDKLAQIGYREELDYLSDLEHDVVHAGVQPGITLFAKHLSVRIAKPLTNQIWSSIRGKMIIYMDQVRAHIAQEERLKLLETRKVIAIQAWREYRQNHFTDFFMPSPLDVLEVHNVREIIELPSSQEATMAMFNEVLDENMPDFLKGFRWEEADSLASRHPCDWPRYSVALYGTTGIHKLDLAVCVFTCTNQFLHKISTDPEIGENLFESYEQPLFHPEFLHHPCNSVCRKQMYYDKADREIQIMDENKELSVDYQFSDCRRDKWSSEKLVPHEKASRAVQKILEACGLDPRSATVKGMDKLDPRLICLKCTFGGKADGDRRCSVWTWRNAVKHCLKVHFGGAVAWQKISEEDASVARSLEPMEPARRSLPPPKERLLRCLLCLDGPRDRGRMSMEELRDHFSGVHYHTGALVRGSHYNVALEAPPIQPMTVKMVPKAVL</sequence>
<evidence type="ECO:0000313" key="4">
    <source>
        <dbReference type="Proteomes" id="UP000565441"/>
    </source>
</evidence>